<comment type="subcellular location">
    <subcellularLocation>
        <location evidence="2">Secreted</location>
    </subcellularLocation>
</comment>
<dbReference type="EC" id="3.1.1.32" evidence="4"/>
<keyword evidence="7" id="KW-1015">Disulfide bond</keyword>
<dbReference type="PANTHER" id="PTHR11610">
    <property type="entry name" value="LIPASE"/>
    <property type="match status" value="1"/>
</dbReference>
<dbReference type="Gene3D" id="3.40.50.1820">
    <property type="entry name" value="alpha/beta hydrolase"/>
    <property type="match status" value="1"/>
</dbReference>
<evidence type="ECO:0000256" key="4">
    <source>
        <dbReference type="ARBA" id="ARBA00013179"/>
    </source>
</evidence>
<organism evidence="11 12">
    <name type="scientific">Microctonus hyperodae</name>
    <name type="common">Parasitoid wasp</name>
    <dbReference type="NCBI Taxonomy" id="165561"/>
    <lineage>
        <taxon>Eukaryota</taxon>
        <taxon>Metazoa</taxon>
        <taxon>Ecdysozoa</taxon>
        <taxon>Arthropoda</taxon>
        <taxon>Hexapoda</taxon>
        <taxon>Insecta</taxon>
        <taxon>Pterygota</taxon>
        <taxon>Neoptera</taxon>
        <taxon>Endopterygota</taxon>
        <taxon>Hymenoptera</taxon>
        <taxon>Apocrita</taxon>
        <taxon>Ichneumonoidea</taxon>
        <taxon>Braconidae</taxon>
        <taxon>Euphorinae</taxon>
        <taxon>Microctonus</taxon>
    </lineage>
</organism>
<dbReference type="InterPro" id="IPR002334">
    <property type="entry name" value="Allerg_PlipaseA1"/>
</dbReference>
<evidence type="ECO:0000313" key="12">
    <source>
        <dbReference type="Proteomes" id="UP001168972"/>
    </source>
</evidence>
<dbReference type="EMBL" id="JAQQBR010000005">
    <property type="protein sequence ID" value="KAK0175383.1"/>
    <property type="molecule type" value="Genomic_DNA"/>
</dbReference>
<dbReference type="AlphaFoldDB" id="A0AA39FTF4"/>
<dbReference type="InterPro" id="IPR013818">
    <property type="entry name" value="Lipase"/>
</dbReference>
<evidence type="ECO:0000256" key="2">
    <source>
        <dbReference type="ARBA" id="ARBA00004613"/>
    </source>
</evidence>
<dbReference type="Pfam" id="PF00151">
    <property type="entry name" value="Lipase"/>
    <property type="match status" value="1"/>
</dbReference>
<comment type="caution">
    <text evidence="11">The sequence shown here is derived from an EMBL/GenBank/DDBJ whole genome shotgun (WGS) entry which is preliminary data.</text>
</comment>
<protein>
    <recommendedName>
        <fullName evidence="4">phospholipase A1</fullName>
        <ecNumber evidence="4">3.1.1.32</ecNumber>
    </recommendedName>
</protein>
<comment type="similarity">
    <text evidence="3 8">Belongs to the AB hydrolase superfamily. Lipase family.</text>
</comment>
<sequence length="343" mass="37331">MKLNISFILIITAGLLKITEITSADLPTFFQGDPIAIEKKFSDMTNSVSNVGTTDPSQILNLGPVETTVKFFLYTQSNTANPYTLKVGDKDNLNNSPFDSASKTKIIIHGWTDSSLNPFAHCISNSYLKKENYNVIIVDWSLISMNEYTTAVKLARLVGEYIGKMVKFLNTEGGQSLSDIHAMGSSLGAHVAGFAGSYVSGGMGRITGLDPAGPLFEFPYLKDPADRLDETDAVFVDIIHTCSGIAGFTRAIGHVDFYPNNGTAPQPGCPLIVTVTCSHAWALVLMLNSIKYPEDFESVKCDSWENYEKGGCSGNSITKMGEYVDRDARGKFYLKTSSSLDLC</sequence>
<evidence type="ECO:0000256" key="7">
    <source>
        <dbReference type="ARBA" id="ARBA00023157"/>
    </source>
</evidence>
<gene>
    <name evidence="11" type="ORF">PV327_009135</name>
</gene>
<dbReference type="InterPro" id="IPR033906">
    <property type="entry name" value="Lipase_N"/>
</dbReference>
<keyword evidence="12" id="KW-1185">Reference proteome</keyword>
<dbReference type="Proteomes" id="UP001168972">
    <property type="component" value="Unassembled WGS sequence"/>
</dbReference>
<evidence type="ECO:0000256" key="5">
    <source>
        <dbReference type="ARBA" id="ARBA00022525"/>
    </source>
</evidence>
<evidence type="ECO:0000259" key="10">
    <source>
        <dbReference type="Pfam" id="PF00151"/>
    </source>
</evidence>
<keyword evidence="9" id="KW-0732">Signal</keyword>
<evidence type="ECO:0000256" key="1">
    <source>
        <dbReference type="ARBA" id="ARBA00000111"/>
    </source>
</evidence>
<reference evidence="11" key="2">
    <citation type="submission" date="2023-03" db="EMBL/GenBank/DDBJ databases">
        <authorList>
            <person name="Inwood S.N."/>
            <person name="Skelly J.G."/>
            <person name="Guhlin J."/>
            <person name="Harrop T.W.R."/>
            <person name="Goldson S.G."/>
            <person name="Dearden P.K."/>
        </authorList>
    </citation>
    <scope>NUCLEOTIDE SEQUENCE</scope>
    <source>
        <strain evidence="11">Lincoln</strain>
        <tissue evidence="11">Whole body</tissue>
    </source>
</reference>
<dbReference type="CDD" id="cd00707">
    <property type="entry name" value="Pancreat_lipase_like"/>
    <property type="match status" value="1"/>
</dbReference>
<dbReference type="PRINTS" id="PR00825">
    <property type="entry name" value="DOLALLERGEN"/>
</dbReference>
<evidence type="ECO:0000256" key="8">
    <source>
        <dbReference type="RuleBase" id="RU004262"/>
    </source>
</evidence>
<evidence type="ECO:0000313" key="11">
    <source>
        <dbReference type="EMBL" id="KAK0175383.1"/>
    </source>
</evidence>
<name>A0AA39FTF4_MICHY</name>
<feature type="signal peptide" evidence="9">
    <location>
        <begin position="1"/>
        <end position="23"/>
    </location>
</feature>
<evidence type="ECO:0000256" key="6">
    <source>
        <dbReference type="ARBA" id="ARBA00022801"/>
    </source>
</evidence>
<comment type="catalytic activity">
    <reaction evidence="1">
        <text>a 1,2-diacyl-sn-glycero-3-phosphocholine + H2O = a 2-acyl-sn-glycero-3-phosphocholine + a fatty acid + H(+)</text>
        <dbReference type="Rhea" id="RHEA:18689"/>
        <dbReference type="ChEBI" id="CHEBI:15377"/>
        <dbReference type="ChEBI" id="CHEBI:15378"/>
        <dbReference type="ChEBI" id="CHEBI:28868"/>
        <dbReference type="ChEBI" id="CHEBI:57643"/>
        <dbReference type="ChEBI" id="CHEBI:57875"/>
        <dbReference type="EC" id="3.1.1.32"/>
    </reaction>
</comment>
<dbReference type="PANTHER" id="PTHR11610:SF178">
    <property type="entry name" value="LIPASE MEMBER H-A-LIKE PROTEIN"/>
    <property type="match status" value="1"/>
</dbReference>
<dbReference type="GO" id="GO:0008970">
    <property type="term" value="F:phospholipase A1 activity"/>
    <property type="evidence" value="ECO:0007669"/>
    <property type="project" value="UniProtKB-EC"/>
</dbReference>
<dbReference type="PRINTS" id="PR00821">
    <property type="entry name" value="TAGLIPASE"/>
</dbReference>
<keyword evidence="6" id="KW-0378">Hydrolase</keyword>
<dbReference type="InterPro" id="IPR000734">
    <property type="entry name" value="TAG_lipase"/>
</dbReference>
<dbReference type="SUPFAM" id="SSF53474">
    <property type="entry name" value="alpha/beta-Hydrolases"/>
    <property type="match status" value="1"/>
</dbReference>
<keyword evidence="5" id="KW-0964">Secreted</keyword>
<reference evidence="11" key="1">
    <citation type="journal article" date="2023" name="bioRxiv">
        <title>Scaffold-level genome assemblies of two parasitoid biocontrol wasps reveal the parthenogenesis mechanism and an associated novel virus.</title>
        <authorList>
            <person name="Inwood S."/>
            <person name="Skelly J."/>
            <person name="Guhlin J."/>
            <person name="Harrop T."/>
            <person name="Goldson S."/>
            <person name="Dearden P."/>
        </authorList>
    </citation>
    <scope>NUCLEOTIDE SEQUENCE</scope>
    <source>
        <strain evidence="11">Lincoln</strain>
        <tissue evidence="11">Whole body</tissue>
    </source>
</reference>
<dbReference type="GO" id="GO:0016042">
    <property type="term" value="P:lipid catabolic process"/>
    <property type="evidence" value="ECO:0007669"/>
    <property type="project" value="TreeGrafter"/>
</dbReference>
<feature type="chain" id="PRO_5041349495" description="phospholipase A1" evidence="9">
    <location>
        <begin position="24"/>
        <end position="343"/>
    </location>
</feature>
<proteinExistence type="inferred from homology"/>
<evidence type="ECO:0000256" key="9">
    <source>
        <dbReference type="SAM" id="SignalP"/>
    </source>
</evidence>
<feature type="domain" description="Lipase" evidence="10">
    <location>
        <begin position="50"/>
        <end position="339"/>
    </location>
</feature>
<evidence type="ECO:0000256" key="3">
    <source>
        <dbReference type="ARBA" id="ARBA00010701"/>
    </source>
</evidence>
<accession>A0AA39FTF4</accession>
<dbReference type="InterPro" id="IPR029058">
    <property type="entry name" value="AB_hydrolase_fold"/>
</dbReference>
<dbReference type="GO" id="GO:0005615">
    <property type="term" value="C:extracellular space"/>
    <property type="evidence" value="ECO:0007669"/>
    <property type="project" value="TreeGrafter"/>
</dbReference>